<keyword evidence="4" id="KW-1185">Reference proteome</keyword>
<keyword evidence="1" id="KW-0472">Membrane</keyword>
<feature type="transmembrane region" description="Helical" evidence="1">
    <location>
        <begin position="21"/>
        <end position="42"/>
    </location>
</feature>
<keyword evidence="1" id="KW-1133">Transmembrane helix</keyword>
<dbReference type="EMBL" id="UZWD01000009">
    <property type="protein sequence ID" value="VDS03551.1"/>
    <property type="molecule type" value="Genomic_DNA"/>
</dbReference>
<feature type="transmembrane region" description="Helical" evidence="1">
    <location>
        <begin position="71"/>
        <end position="89"/>
    </location>
</feature>
<gene>
    <name evidence="3" type="ORF">DEVEQU_00675</name>
</gene>
<keyword evidence="1" id="KW-0812">Transmembrane</keyword>
<proteinExistence type="predicted"/>
<dbReference type="RefSeq" id="WP_126149146.1">
    <property type="nucleotide sequence ID" value="NZ_JBHTMH010000001.1"/>
</dbReference>
<name>A0A3S4GFS7_9HYPH</name>
<feature type="domain" description="DUF6460" evidence="2">
    <location>
        <begin position="61"/>
        <end position="95"/>
    </location>
</feature>
<protein>
    <recommendedName>
        <fullName evidence="2">DUF6460 domain-containing protein</fullName>
    </recommendedName>
</protein>
<dbReference type="Proteomes" id="UP000268844">
    <property type="component" value="Unassembled WGS sequence"/>
</dbReference>
<organism evidence="3 4">
    <name type="scientific">Devosia equisanguinis</name>
    <dbReference type="NCBI Taxonomy" id="2490941"/>
    <lineage>
        <taxon>Bacteria</taxon>
        <taxon>Pseudomonadati</taxon>
        <taxon>Pseudomonadota</taxon>
        <taxon>Alphaproteobacteria</taxon>
        <taxon>Hyphomicrobiales</taxon>
        <taxon>Devosiaceae</taxon>
        <taxon>Devosia</taxon>
    </lineage>
</organism>
<evidence type="ECO:0000259" key="2">
    <source>
        <dbReference type="Pfam" id="PF20061"/>
    </source>
</evidence>
<evidence type="ECO:0000256" key="1">
    <source>
        <dbReference type="SAM" id="Phobius"/>
    </source>
</evidence>
<evidence type="ECO:0000313" key="4">
    <source>
        <dbReference type="Proteomes" id="UP000268844"/>
    </source>
</evidence>
<dbReference type="Pfam" id="PF20061">
    <property type="entry name" value="DUF6460"/>
    <property type="match status" value="1"/>
</dbReference>
<reference evidence="3 4" key="1">
    <citation type="submission" date="2018-12" db="EMBL/GenBank/DDBJ databases">
        <authorList>
            <person name="Criscuolo A."/>
        </authorList>
    </citation>
    <scope>NUCLEOTIDE SEQUENCE [LARGE SCALE GENOMIC DNA]</scope>
    <source>
        <strain evidence="3">ACIP1116281</strain>
    </source>
</reference>
<dbReference type="AlphaFoldDB" id="A0A3S4GFS7"/>
<sequence length="95" mass="10681">MTEDYRPEQRSPLVRFMGGSPVAVIIRLLLLSLVVGFIMSFFDLNVGDLVRTGMRVFRDALRDGFGMFRGMGGYILTGAAVVVPIWLIMRLTRAR</sequence>
<evidence type="ECO:0000313" key="3">
    <source>
        <dbReference type="EMBL" id="VDS03551.1"/>
    </source>
</evidence>
<dbReference type="InterPro" id="IPR045594">
    <property type="entry name" value="DUF6460"/>
</dbReference>
<accession>A0A3S4GFS7</accession>